<organism evidence="11 12">
    <name type="scientific">Callorhinchus milii</name>
    <name type="common">Ghost shark</name>
    <dbReference type="NCBI Taxonomy" id="7868"/>
    <lineage>
        <taxon>Eukaryota</taxon>
        <taxon>Metazoa</taxon>
        <taxon>Chordata</taxon>
        <taxon>Craniata</taxon>
        <taxon>Vertebrata</taxon>
        <taxon>Chondrichthyes</taxon>
        <taxon>Holocephali</taxon>
        <taxon>Chimaeriformes</taxon>
        <taxon>Callorhinchidae</taxon>
        <taxon>Callorhinchus</taxon>
    </lineage>
</organism>
<feature type="compositionally biased region" description="Polar residues" evidence="9">
    <location>
        <begin position="297"/>
        <end position="312"/>
    </location>
</feature>
<keyword evidence="4" id="KW-0802">TPR repeat</keyword>
<reference evidence="12" key="2">
    <citation type="journal article" date="2007" name="PLoS Biol.">
        <title>Survey sequencing and comparative analysis of the elephant shark (Callorhinchus milii) genome.</title>
        <authorList>
            <person name="Venkatesh B."/>
            <person name="Kirkness E.F."/>
            <person name="Loh Y.H."/>
            <person name="Halpern A.L."/>
            <person name="Lee A.P."/>
            <person name="Johnson J."/>
            <person name="Dandona N."/>
            <person name="Viswanathan L.D."/>
            <person name="Tay A."/>
            <person name="Venter J.C."/>
            <person name="Strausberg R.L."/>
            <person name="Brenner S."/>
        </authorList>
    </citation>
    <scope>NUCLEOTIDE SEQUENCE [LARGE SCALE GENOMIC DNA]</scope>
</reference>
<dbReference type="GO" id="GO:0006325">
    <property type="term" value="P:chromatin organization"/>
    <property type="evidence" value="ECO:0007669"/>
    <property type="project" value="UniProtKB-KW"/>
</dbReference>
<name>A0A4W3H935_CALMI</name>
<evidence type="ECO:0000259" key="10">
    <source>
        <dbReference type="Pfam" id="PF09047"/>
    </source>
</evidence>
<dbReference type="GeneTree" id="ENSGT00390000008529"/>
<feature type="compositionally biased region" description="Basic and acidic residues" evidence="9">
    <location>
        <begin position="1248"/>
        <end position="1258"/>
    </location>
</feature>
<dbReference type="FunFam" id="1.25.40.10:FF:000076">
    <property type="entry name" value="calcineurin-binding protein cabin-1 isoform X1"/>
    <property type="match status" value="1"/>
</dbReference>
<keyword evidence="5" id="KW-0156">Chromatin regulator</keyword>
<feature type="compositionally biased region" description="Polar residues" evidence="9">
    <location>
        <begin position="1259"/>
        <end position="1281"/>
    </location>
</feature>
<dbReference type="InterPro" id="IPR033053">
    <property type="entry name" value="Hir3/CABIN1"/>
</dbReference>
<evidence type="ECO:0000256" key="5">
    <source>
        <dbReference type="ARBA" id="ARBA00022853"/>
    </source>
</evidence>
<keyword evidence="3" id="KW-0677">Repeat</keyword>
<dbReference type="SMART" id="SM00028">
    <property type="entry name" value="TPR"/>
    <property type="match status" value="4"/>
</dbReference>
<feature type="region of interest" description="Disordered" evidence="9">
    <location>
        <begin position="297"/>
        <end position="343"/>
    </location>
</feature>
<dbReference type="Pfam" id="PF09047">
    <property type="entry name" value="MEF2_binding"/>
    <property type="match status" value="1"/>
</dbReference>
<proteinExistence type="predicted"/>
<feature type="domain" description="Calcineurin-binding protein cabin-1 MEF2-binding" evidence="10">
    <location>
        <begin position="1863"/>
        <end position="1897"/>
    </location>
</feature>
<reference evidence="12" key="1">
    <citation type="journal article" date="2006" name="Science">
        <title>Ancient noncoding elements conserved in the human genome.</title>
        <authorList>
            <person name="Venkatesh B."/>
            <person name="Kirkness E.F."/>
            <person name="Loh Y.H."/>
            <person name="Halpern A.L."/>
            <person name="Lee A.P."/>
            <person name="Johnson J."/>
            <person name="Dandona N."/>
            <person name="Viswanathan L.D."/>
            <person name="Tay A."/>
            <person name="Venter J.C."/>
            <person name="Strausberg R.L."/>
            <person name="Brenner S."/>
        </authorList>
    </citation>
    <scope>NUCLEOTIDE SEQUENCE [LARGE SCALE GENOMIC DNA]</scope>
</reference>
<evidence type="ECO:0000256" key="4">
    <source>
        <dbReference type="ARBA" id="ARBA00022803"/>
    </source>
</evidence>
<reference evidence="12" key="3">
    <citation type="journal article" date="2014" name="Nature">
        <title>Elephant shark genome provides unique insights into gnathostome evolution.</title>
        <authorList>
            <consortium name="International Elephant Shark Genome Sequencing Consortium"/>
            <person name="Venkatesh B."/>
            <person name="Lee A.P."/>
            <person name="Ravi V."/>
            <person name="Maurya A.K."/>
            <person name="Lian M.M."/>
            <person name="Swann J.B."/>
            <person name="Ohta Y."/>
            <person name="Flajnik M.F."/>
            <person name="Sutoh Y."/>
            <person name="Kasahara M."/>
            <person name="Hoon S."/>
            <person name="Gangu V."/>
            <person name="Roy S.W."/>
            <person name="Irimia M."/>
            <person name="Korzh V."/>
            <person name="Kondrychyn I."/>
            <person name="Lim Z.W."/>
            <person name="Tay B.H."/>
            <person name="Tohari S."/>
            <person name="Kong K.W."/>
            <person name="Ho S."/>
            <person name="Lorente-Galdos B."/>
            <person name="Quilez J."/>
            <person name="Marques-Bonet T."/>
            <person name="Raney B.J."/>
            <person name="Ingham P.W."/>
            <person name="Tay A."/>
            <person name="Hillier L.W."/>
            <person name="Minx P."/>
            <person name="Boehm T."/>
            <person name="Wilson R.K."/>
            <person name="Brenner S."/>
            <person name="Warren W.C."/>
        </authorList>
    </citation>
    <scope>NUCLEOTIDE SEQUENCE [LARGE SCALE GENOMIC DNA]</scope>
</reference>
<feature type="compositionally biased region" description="Polar residues" evidence="9">
    <location>
        <begin position="1323"/>
        <end position="1332"/>
    </location>
</feature>
<dbReference type="Ensembl" id="ENSCMIT00000012157.1">
    <property type="protein sequence ID" value="ENSCMIP00000011870.1"/>
    <property type="gene ID" value="ENSCMIG00000005742.1"/>
</dbReference>
<dbReference type="FunFam" id="1.25.40.10:FF:000654">
    <property type="entry name" value="Calcineurin-binding protein 1"/>
    <property type="match status" value="1"/>
</dbReference>
<dbReference type="GO" id="GO:0005634">
    <property type="term" value="C:nucleus"/>
    <property type="evidence" value="ECO:0007669"/>
    <property type="project" value="UniProtKB-SubCell"/>
</dbReference>
<dbReference type="Gene3D" id="1.25.40.10">
    <property type="entry name" value="Tetratricopeptide repeat domain"/>
    <property type="match status" value="2"/>
</dbReference>
<dbReference type="PANTHER" id="PTHR15502:SF7">
    <property type="entry name" value="CALCINEURIN-BINDING PROTEIN CABIN-1"/>
    <property type="match status" value="1"/>
</dbReference>
<dbReference type="InterPro" id="IPR015134">
    <property type="entry name" value="MEF2-bd"/>
</dbReference>
<dbReference type="SUPFAM" id="SSF48452">
    <property type="entry name" value="TPR-like"/>
    <property type="match status" value="2"/>
</dbReference>
<accession>A0A4W3H935</accession>
<evidence type="ECO:0000256" key="2">
    <source>
        <dbReference type="ARBA" id="ARBA00022553"/>
    </source>
</evidence>
<feature type="region of interest" description="Disordered" evidence="9">
    <location>
        <begin position="1248"/>
        <end position="1287"/>
    </location>
</feature>
<feature type="region of interest" description="Disordered" evidence="9">
    <location>
        <begin position="1569"/>
        <end position="1610"/>
    </location>
</feature>
<feature type="compositionally biased region" description="Basic and acidic residues" evidence="9">
    <location>
        <begin position="327"/>
        <end position="336"/>
    </location>
</feature>
<evidence type="ECO:0000256" key="1">
    <source>
        <dbReference type="ARBA" id="ARBA00004123"/>
    </source>
</evidence>
<dbReference type="InterPro" id="IPR019734">
    <property type="entry name" value="TPR_rpt"/>
</dbReference>
<sequence length="1928" mass="218416">SFKSHKTQTKEAQEAEAFSLYHKALDLQKHDRYDESEKAYHELLNTQLLKEAVLSGDENEGLKHPGLMLKYSTYKNLASLAAQKDEPSTAMEFYLEAVMLDSTDVNLWYKIGRVALRLIRVPLARHAFEEGLKCNPDHWPCLDNLITVLYTLSDYTNCLYYICKALEKDCRYSKGLVLKEKIFEEQPCLRKDSFRMFLKCDMSIHALDVDPVEAQAVVEEALELRRKKQALALPAEEPDLRLIQPVSSFTWRCLGESLLATYRDLTCELPRPSLGKRIDLSMYRDLSQQLISSPTATPVSVIQPNPTTSTDASIVDKTKKGAKRKRIADEAGEPAKRRSARVRNTKCKKEEKIDFQELLVKFLPSRLKKADLEEDDEPFGNYDVQTELKKESHQLMGPYRMQFDSTAFIDLEKQDVHKFLCNNLKNGGILDLMLKYLKILGQKFLSKWPSGLTDVVLTIYNSWRKHCSSLPNPILRECSNQHIKDMMLMCLLCMELQLDQWLLTKSKSTTVSPRKCTSSTTAAQLGPDFPGNHYLGDLIQLAFTSSQRDLFESDWLVFVVRVYWLKARFMALQGDMEQAVESYDICTSLFCSSVGVRAGSRSCDGFTVRLPNLYVDSAISVDEIDKKLKSLERCQSLEEVQRLYEMGEYEHVVKLLRPTLSLGAIGRTKPLEFVTSIPERPAQLLLLQDSLMKLRDYRQCLECSEVALNEAIQQMNVMSSSSKEEWVSTVTQLLTGIDYSLSEYNSILKEHAITPSLVRFTNNLIQIIDCTMGLPDDPKDQSVPSVLPWIILYRIIKHEEEQFDTLRRQQRQSKSETPMLPSSLMLLNTAHEYLGRRSWCCNSEGALLKFYVRVLQKELSASRAEDAHPFKEELETALEQCFYCLYAYPSKKSKARYLEEHSAQQVELIWNDAEFMFDYFKPKNHPEFDSYKTSTVSADLANLLKKIAMIVPQPGKPPLTIENVTAYIEGSGNTVPVLPEGTDSGLLVNELYYLLADYHFKNKEQAKAIKFYMHDICVCPARFDSWAGMALARASRIQDKLNSNELKSDGPVWKHSVGVLNCFKRALAIDSSNLSLWIEYGSMSYALHSFASRQLKQWKMELPTEVVQQMAERRDSMLETAKQCFLSAAHCEGDGDEEEWLIHYMLGKIAEKQKQPPKEYLQHYKKGAHNLHEDAAHYPRKIHYHNPPDLAMEALEVYFRLHASILKLLEKKEVVIDCEMLFSYIKQAAHGPFARGEEKNFLKVNEREKSCTNDDDSHSSVGTQQGQGNLTSGPGLTSPPYTATPIDHDYAKRKIPRQQASIDERSQDSVILVLSDSNSTQDVFTDAASSQDSSKKNHSGKGSPSSSSTMDATVLPRDMHKKTTEQSGEVKEAYRLEDFPQSLPADKREQRRVLTEQCIRALHLCLSRFPQHYKSLYRLAYLYTYSKTHKNLTWARDVLLGISVPWQHLKHMSAQGLFYERNKTNFFNGIWRIPVDEIDRPGSFASHMNRSIVILLDVLSQLKDHNTLLKVSSMLHRTPDQGKKYLRDVDRQVLAKRAFIFTVKVLEDNLKELTGVPKSSVLSMGEMTTDVSNKPSAEEHKGVVPKKSTVSDGPIRNTENGVKDIPRGPSPQAMNMEQGEKNNKLMGDLTKPNIGMEEPMELSSGEPGKLVFSFKPPTGWDTEHNKTAGVTEGKALECKPAELSLEELSISSKQQATTITSQVVAGQAIKKAGRKRKLLEDTESGKTLLLDAYRVWQQGQKFMAVDLGKIEKIMSETYMLIKQVDEDVALEQAMKFCQLQMATSAQKQRVSDVETHHHASGEGNSVYCNSANKLSANTLVAQSCKGEGSRIKTRIPPNMPKLFIPSTVAKFPPEITVTPPTPTLLSPKGSVSEETKQKLKTAILSSQSAANVKKETLCQPALEILETSSQESSLESDTDEDEDDYMDI</sequence>
<dbReference type="Proteomes" id="UP000314986">
    <property type="component" value="Unassembled WGS sequence"/>
</dbReference>
<evidence type="ECO:0000313" key="11">
    <source>
        <dbReference type="Ensembl" id="ENSCMIP00000011870.1"/>
    </source>
</evidence>
<evidence type="ECO:0000256" key="3">
    <source>
        <dbReference type="ARBA" id="ARBA00022737"/>
    </source>
</evidence>
<comment type="subcellular location">
    <subcellularLocation>
        <location evidence="1">Nucleus</location>
    </subcellularLocation>
</comment>
<dbReference type="CDD" id="cd13839">
    <property type="entry name" value="MEF2_binding"/>
    <property type="match status" value="1"/>
</dbReference>
<feature type="region of interest" description="Disordered" evidence="9">
    <location>
        <begin position="1903"/>
        <end position="1928"/>
    </location>
</feature>
<keyword evidence="12" id="KW-1185">Reference proteome</keyword>
<evidence type="ECO:0000313" key="12">
    <source>
        <dbReference type="Proteomes" id="UP000314986"/>
    </source>
</evidence>
<evidence type="ECO:0000256" key="6">
    <source>
        <dbReference type="ARBA" id="ARBA00023242"/>
    </source>
</evidence>
<reference evidence="11" key="5">
    <citation type="submission" date="2025-09" db="UniProtKB">
        <authorList>
            <consortium name="Ensembl"/>
        </authorList>
    </citation>
    <scope>IDENTIFICATION</scope>
</reference>
<evidence type="ECO:0000256" key="7">
    <source>
        <dbReference type="ARBA" id="ARBA00071005"/>
    </source>
</evidence>
<feature type="region of interest" description="Disordered" evidence="9">
    <location>
        <begin position="1323"/>
        <end position="1376"/>
    </location>
</feature>
<dbReference type="GO" id="GO:0031491">
    <property type="term" value="F:nucleosome binding"/>
    <property type="evidence" value="ECO:0007669"/>
    <property type="project" value="TreeGrafter"/>
</dbReference>
<feature type="compositionally biased region" description="Acidic residues" evidence="9">
    <location>
        <begin position="1914"/>
        <end position="1928"/>
    </location>
</feature>
<feature type="compositionally biased region" description="Basic and acidic residues" evidence="9">
    <location>
        <begin position="1357"/>
        <end position="1376"/>
    </location>
</feature>
<dbReference type="InterPro" id="IPR011990">
    <property type="entry name" value="TPR-like_helical_dom_sf"/>
</dbReference>
<keyword evidence="2" id="KW-0597">Phosphoprotein</keyword>
<reference evidence="11" key="4">
    <citation type="submission" date="2025-08" db="UniProtKB">
        <authorList>
            <consortium name="Ensembl"/>
        </authorList>
    </citation>
    <scope>IDENTIFICATION</scope>
</reference>
<evidence type="ECO:0000256" key="8">
    <source>
        <dbReference type="ARBA" id="ARBA00078627"/>
    </source>
</evidence>
<protein>
    <recommendedName>
        <fullName evidence="7">Calcineurin-binding protein cabin-1</fullName>
    </recommendedName>
    <alternativeName>
        <fullName evidence="8">Calcineurin inhibitor</fullName>
    </alternativeName>
</protein>
<keyword evidence="6" id="KW-0539">Nucleus</keyword>
<dbReference type="PANTHER" id="PTHR15502">
    <property type="entry name" value="CALCINEURIN-BINDING PROTEIN CABIN 1-RELATED"/>
    <property type="match status" value="1"/>
</dbReference>
<evidence type="ECO:0000256" key="9">
    <source>
        <dbReference type="SAM" id="MobiDB-lite"/>
    </source>
</evidence>